<proteinExistence type="predicted"/>
<accession>A0A106BWA9</accession>
<organism evidence="2">
    <name type="scientific">Shewanella frigidimarina</name>
    <dbReference type="NCBI Taxonomy" id="56812"/>
    <lineage>
        <taxon>Bacteria</taxon>
        <taxon>Pseudomonadati</taxon>
        <taxon>Pseudomonadota</taxon>
        <taxon>Gammaproteobacteria</taxon>
        <taxon>Alteromonadales</taxon>
        <taxon>Shewanellaceae</taxon>
        <taxon>Shewanella</taxon>
    </lineage>
</organism>
<dbReference type="Proteomes" id="UP000055702">
    <property type="component" value="Unassembled WGS sequence"/>
</dbReference>
<feature type="domain" description="PilZ" evidence="1">
    <location>
        <begin position="34"/>
        <end position="134"/>
    </location>
</feature>
<comment type="caution">
    <text evidence="2">The sequence shown here is derived from an EMBL/GenBank/DDBJ whole genome shotgun (WGS) entry which is preliminary data.</text>
</comment>
<dbReference type="InterPro" id="IPR009875">
    <property type="entry name" value="PilZ_domain"/>
</dbReference>
<evidence type="ECO:0000313" key="2">
    <source>
        <dbReference type="EMBL" id="KVW99825.1"/>
    </source>
</evidence>
<evidence type="ECO:0000313" key="3">
    <source>
        <dbReference type="Proteomes" id="UP000055702"/>
    </source>
</evidence>
<dbReference type="AlphaFoldDB" id="A0A106BWA9"/>
<name>A0A106BWA9_SHEFR</name>
<gene>
    <name evidence="2" type="ORF">AWJ07_10995</name>
</gene>
<protein>
    <recommendedName>
        <fullName evidence="1">PilZ domain-containing protein</fullName>
    </recommendedName>
</protein>
<dbReference type="EMBL" id="LRDC01000090">
    <property type="protein sequence ID" value="KVW99825.1"/>
    <property type="molecule type" value="Genomic_DNA"/>
</dbReference>
<dbReference type="GO" id="GO:0035438">
    <property type="term" value="F:cyclic-di-GMP binding"/>
    <property type="evidence" value="ECO:0007669"/>
    <property type="project" value="InterPro"/>
</dbReference>
<sequence length="148" mass="17223">MINYEEFWHHDGSTEPLKIPYDVNLNEFDTRRDHQRLSLRTNRHIPLLLACDGVTISLLKMGWMKLQPFATANIKDVSLGGIGFLTTEVLPLGSEVYVQYQGVSLRCEVRRQQKVQGRLSFYGACWLDKDQEQKQFAFINHIRLKANR</sequence>
<evidence type="ECO:0000259" key="1">
    <source>
        <dbReference type="Pfam" id="PF07238"/>
    </source>
</evidence>
<dbReference type="RefSeq" id="WP_059748010.1">
    <property type="nucleotide sequence ID" value="NZ_LRDC01000090.1"/>
</dbReference>
<dbReference type="Pfam" id="PF07238">
    <property type="entry name" value="PilZ"/>
    <property type="match status" value="1"/>
</dbReference>
<reference evidence="2 3" key="1">
    <citation type="submission" date="2016-01" db="EMBL/GenBank/DDBJ databases">
        <title>Draft genome of the antarctic isolate Shewanella frigidimarina Ag06-30.</title>
        <authorList>
            <person name="Parmeciano Di Noto G."/>
            <person name="Vazquez S."/>
            <person name="Mac Cormack W."/>
            <person name="Iriarte A."/>
            <person name="Quiroga C."/>
        </authorList>
    </citation>
    <scope>NUCLEOTIDE SEQUENCE [LARGE SCALE GENOMIC DNA]</scope>
    <source>
        <strain evidence="2 3">Ag06-30</strain>
    </source>
</reference>